<gene>
    <name evidence="2" type="ORF">H5410_013617</name>
</gene>
<protein>
    <submittedName>
        <fullName evidence="2">Uncharacterized protein</fullName>
    </submittedName>
</protein>
<dbReference type="EMBL" id="JACXVP010000003">
    <property type="protein sequence ID" value="KAG5613793.1"/>
    <property type="molecule type" value="Genomic_DNA"/>
</dbReference>
<dbReference type="Proteomes" id="UP000824120">
    <property type="component" value="Chromosome 3"/>
</dbReference>
<evidence type="ECO:0000313" key="3">
    <source>
        <dbReference type="Proteomes" id="UP000824120"/>
    </source>
</evidence>
<comment type="caution">
    <text evidence="2">The sequence shown here is derived from an EMBL/GenBank/DDBJ whole genome shotgun (WGS) entry which is preliminary data.</text>
</comment>
<name>A0A9J5ZNQ8_SOLCO</name>
<sequence length="344" mass="40564">MEQIRRIKKGRLAKYATLACVVSAVWLSRHMAGIICGTLKDDTIIFVAAEKKSIDLIMNTLKEYENQLGQKINRYKSYFYMFKKVGNALINEVEEATGFVRENSRAKHWIAWDDICLPKEERGFVGEQSEAMKFLGERKVERKAFVVSDLGGLGFRSLFDVSKVVFAKLWWKFRTTNSLWSQFMWNKYCKRNRPQVVEWRGGSQVWKLMLLARDNFDQEIWWEPRCGHASLWNENWTQLGALHYIMPIDQVANENLEEVNRLRLDEILNINLMTELLGKDICDHVNSISGHTQHVEERDKQWWMPNSKGNFSVKSAWDISEVGRILKMIYCLYGRRDYLSRYFF</sequence>
<accession>A0A9J5ZNQ8</accession>
<dbReference type="OrthoDB" id="1309998at2759"/>
<reference evidence="2 3" key="1">
    <citation type="submission" date="2020-09" db="EMBL/GenBank/DDBJ databases">
        <title>De no assembly of potato wild relative species, Solanum commersonii.</title>
        <authorList>
            <person name="Cho K."/>
        </authorList>
    </citation>
    <scope>NUCLEOTIDE SEQUENCE [LARGE SCALE GENOMIC DNA]</scope>
    <source>
        <strain evidence="2">LZ3.2</strain>
        <tissue evidence="2">Leaf</tissue>
    </source>
</reference>
<proteinExistence type="predicted"/>
<organism evidence="2 3">
    <name type="scientific">Solanum commersonii</name>
    <name type="common">Commerson's wild potato</name>
    <name type="synonym">Commerson's nightshade</name>
    <dbReference type="NCBI Taxonomy" id="4109"/>
    <lineage>
        <taxon>Eukaryota</taxon>
        <taxon>Viridiplantae</taxon>
        <taxon>Streptophyta</taxon>
        <taxon>Embryophyta</taxon>
        <taxon>Tracheophyta</taxon>
        <taxon>Spermatophyta</taxon>
        <taxon>Magnoliopsida</taxon>
        <taxon>eudicotyledons</taxon>
        <taxon>Gunneridae</taxon>
        <taxon>Pentapetalae</taxon>
        <taxon>asterids</taxon>
        <taxon>lamiids</taxon>
        <taxon>Solanales</taxon>
        <taxon>Solanaceae</taxon>
        <taxon>Solanoideae</taxon>
        <taxon>Solaneae</taxon>
        <taxon>Solanum</taxon>
    </lineage>
</organism>
<dbReference type="AlphaFoldDB" id="A0A9J5ZNQ8"/>
<feature type="coiled-coil region" evidence="1">
    <location>
        <begin position="47"/>
        <end position="74"/>
    </location>
</feature>
<dbReference type="PANTHER" id="PTHR33116">
    <property type="entry name" value="REVERSE TRANSCRIPTASE ZINC-BINDING DOMAIN-CONTAINING PROTEIN-RELATED-RELATED"/>
    <property type="match status" value="1"/>
</dbReference>
<dbReference type="PANTHER" id="PTHR33116:SF67">
    <property type="entry name" value="REVERSE TRANSCRIPTASE"/>
    <property type="match status" value="1"/>
</dbReference>
<keyword evidence="1" id="KW-0175">Coiled coil</keyword>
<keyword evidence="3" id="KW-1185">Reference proteome</keyword>
<evidence type="ECO:0000256" key="1">
    <source>
        <dbReference type="SAM" id="Coils"/>
    </source>
</evidence>
<evidence type="ECO:0000313" key="2">
    <source>
        <dbReference type="EMBL" id="KAG5613793.1"/>
    </source>
</evidence>